<feature type="region of interest" description="Disordered" evidence="4">
    <location>
        <begin position="51"/>
        <end position="136"/>
    </location>
</feature>
<reference evidence="5 6" key="1">
    <citation type="journal article" date="2024" name="Ann. Entomol. Soc. Am.">
        <title>Genomic analyses of the southern and eastern yellowjacket wasps (Hymenoptera: Vespidae) reveal evolutionary signatures of social life.</title>
        <authorList>
            <person name="Catto M.A."/>
            <person name="Caine P.B."/>
            <person name="Orr S.E."/>
            <person name="Hunt B.G."/>
            <person name="Goodisman M.A.D."/>
        </authorList>
    </citation>
    <scope>NUCLEOTIDE SEQUENCE [LARGE SCALE GENOMIC DNA]</scope>
    <source>
        <strain evidence="5">232</strain>
        <tissue evidence="5">Head and thorax</tissue>
    </source>
</reference>
<dbReference type="GO" id="GO:0004860">
    <property type="term" value="F:protein kinase inhibitor activity"/>
    <property type="evidence" value="ECO:0007669"/>
    <property type="project" value="UniProtKB-KW"/>
</dbReference>
<accession>A0ABD2CER1</accession>
<comment type="similarity">
    <text evidence="2">Belongs to the PKI family.</text>
</comment>
<evidence type="ECO:0000256" key="4">
    <source>
        <dbReference type="SAM" id="MobiDB-lite"/>
    </source>
</evidence>
<gene>
    <name evidence="5" type="ORF">V1477_009041</name>
</gene>
<evidence type="ECO:0000256" key="3">
    <source>
        <dbReference type="ARBA" id="ARBA00023013"/>
    </source>
</evidence>
<evidence type="ECO:0000313" key="6">
    <source>
        <dbReference type="Proteomes" id="UP001607303"/>
    </source>
</evidence>
<evidence type="ECO:0000313" key="5">
    <source>
        <dbReference type="EMBL" id="KAL2743552.1"/>
    </source>
</evidence>
<sequence>EKYLRQVKLRRTSQDGETSSTTGGDRLAISGCSRFKGYRRKRLIRVKVLKMLSPRRSDSEGTAGGSKDDENGAKAFLSTGRTGRRNALPDIHGRHAATSISDLPDRFGELSTEADRSMNVAGREPNQPSMSKQHVG</sequence>
<evidence type="ECO:0000256" key="1">
    <source>
        <dbReference type="ARBA" id="ARBA00002844"/>
    </source>
</evidence>
<feature type="compositionally biased region" description="Basic and acidic residues" evidence="4">
    <location>
        <begin position="103"/>
        <end position="116"/>
    </location>
</feature>
<dbReference type="Pfam" id="PF02827">
    <property type="entry name" value="PKI"/>
    <property type="match status" value="1"/>
</dbReference>
<feature type="compositionally biased region" description="Basic residues" evidence="4">
    <location>
        <begin position="1"/>
        <end position="11"/>
    </location>
</feature>
<keyword evidence="6" id="KW-1185">Reference proteome</keyword>
<feature type="compositionally biased region" description="Polar residues" evidence="4">
    <location>
        <begin position="126"/>
        <end position="136"/>
    </location>
</feature>
<comment type="caution">
    <text evidence="5">The sequence shown here is derived from an EMBL/GenBank/DDBJ whole genome shotgun (WGS) entry which is preliminary data.</text>
</comment>
<feature type="region of interest" description="Disordered" evidence="4">
    <location>
        <begin position="1"/>
        <end position="29"/>
    </location>
</feature>
<keyword evidence="3 5" id="KW-0649">Protein kinase inhibitor</keyword>
<dbReference type="Proteomes" id="UP001607303">
    <property type="component" value="Unassembled WGS sequence"/>
</dbReference>
<protein>
    <submittedName>
        <fullName evidence="5">cAMP-dependent protein kinase inhibitor beta-like isoform X4</fullName>
    </submittedName>
</protein>
<dbReference type="AlphaFoldDB" id="A0ABD2CER1"/>
<feature type="non-terminal residue" evidence="5">
    <location>
        <position position="1"/>
    </location>
</feature>
<dbReference type="EMBL" id="JAYRBN010000056">
    <property type="protein sequence ID" value="KAL2743552.1"/>
    <property type="molecule type" value="Genomic_DNA"/>
</dbReference>
<name>A0ABD2CER1_VESMC</name>
<evidence type="ECO:0000256" key="2">
    <source>
        <dbReference type="ARBA" id="ARBA00006393"/>
    </source>
</evidence>
<dbReference type="InterPro" id="IPR004171">
    <property type="entry name" value="cAMP_dep_PKI"/>
</dbReference>
<proteinExistence type="inferred from homology"/>
<dbReference type="PANTHER" id="PTHR15416">
    <property type="entry name" value="CAMP-DEPENDENT PROTEIN KINASE INHIBITOR/PKI"/>
    <property type="match status" value="1"/>
</dbReference>
<organism evidence="5 6">
    <name type="scientific">Vespula maculifrons</name>
    <name type="common">Eastern yellow jacket</name>
    <name type="synonym">Wasp</name>
    <dbReference type="NCBI Taxonomy" id="7453"/>
    <lineage>
        <taxon>Eukaryota</taxon>
        <taxon>Metazoa</taxon>
        <taxon>Ecdysozoa</taxon>
        <taxon>Arthropoda</taxon>
        <taxon>Hexapoda</taxon>
        <taxon>Insecta</taxon>
        <taxon>Pterygota</taxon>
        <taxon>Neoptera</taxon>
        <taxon>Endopterygota</taxon>
        <taxon>Hymenoptera</taxon>
        <taxon>Apocrita</taxon>
        <taxon>Aculeata</taxon>
        <taxon>Vespoidea</taxon>
        <taxon>Vespidae</taxon>
        <taxon>Vespinae</taxon>
        <taxon>Vespula</taxon>
    </lineage>
</organism>
<comment type="function">
    <text evidence="1">Extremely potent competitive inhibitor of cAMP-dependent protein kinase activity, this protein interacts with the catalytic subunit of the enzyme after the cAMP-induced dissociation of its regulatory chains.</text>
</comment>